<dbReference type="AlphaFoldDB" id="A0A2A4X6D3"/>
<dbReference type="InterPro" id="IPR036873">
    <property type="entry name" value="Rhodanese-like_dom_sf"/>
</dbReference>
<dbReference type="Gene3D" id="3.60.15.10">
    <property type="entry name" value="Ribonuclease Z/Hydroxyacylglutathione hydrolase-like"/>
    <property type="match status" value="1"/>
</dbReference>
<reference evidence="3" key="1">
    <citation type="submission" date="2017-08" db="EMBL/GenBank/DDBJ databases">
        <title>A dynamic microbial community with high functional redundancy inhabits the cold, oxic subseafloor aquifer.</title>
        <authorList>
            <person name="Tully B.J."/>
            <person name="Wheat C.G."/>
            <person name="Glazer B.T."/>
            <person name="Huber J.A."/>
        </authorList>
    </citation>
    <scope>NUCLEOTIDE SEQUENCE [LARGE SCALE GENOMIC DNA]</scope>
</reference>
<proteinExistence type="predicted"/>
<dbReference type="SMART" id="SM00450">
    <property type="entry name" value="RHOD"/>
    <property type="match status" value="1"/>
</dbReference>
<dbReference type="GO" id="GO:0004792">
    <property type="term" value="F:thiosulfate-cyanide sulfurtransferase activity"/>
    <property type="evidence" value="ECO:0007669"/>
    <property type="project" value="TreeGrafter"/>
</dbReference>
<comment type="caution">
    <text evidence="2">The sequence shown here is derived from an EMBL/GenBank/DDBJ whole genome shotgun (WGS) entry which is preliminary data.</text>
</comment>
<sequence length="406" mass="45872">MWAAVLFINPGEVLLIFESFFNEELTYRCFLVGCSDTGQVAIVNMGFGKMPFEALIVREGWVVTHVLDTHLTSHYLRGGYLLSAEIGATYVSPFIKKESDLKACYRVAVDGMVFYIGSVKVEVEVKNIEATFTFISANFSKGIPSRIISKNGEGVPSRILSKSKKRYCLSEDDNKSVKDEKVVATPVSQYRQEIKYLNLNFSIPSTNILQPLSPKMFYEYYLRDRQIIDLRNSKDFEQKFIPGSLFIGQSYITTWAPYLVSTNKKLILIGEDSLTMHKSIAAFEALAIFDIEGYLNSTLEAWDHLDYPLVSMKALEFKEFFAQDFDLLIDVRTENEVAYQKIEGATNVPLSTFYQHQKLIEGKKCGFFCSGGIRSLMAASLAISFKAKSCTHLKGGVLSFQTIIRH</sequence>
<evidence type="ECO:0000259" key="1">
    <source>
        <dbReference type="PROSITE" id="PS50206"/>
    </source>
</evidence>
<dbReference type="InterPro" id="IPR001763">
    <property type="entry name" value="Rhodanese-like_dom"/>
</dbReference>
<evidence type="ECO:0000313" key="2">
    <source>
        <dbReference type="EMBL" id="PCI78066.1"/>
    </source>
</evidence>
<dbReference type="CDD" id="cd00158">
    <property type="entry name" value="RHOD"/>
    <property type="match status" value="1"/>
</dbReference>
<dbReference type="PANTHER" id="PTHR44086">
    <property type="entry name" value="THIOSULFATE SULFURTRANSFERASE RDL2, MITOCHONDRIAL-RELATED"/>
    <property type="match status" value="1"/>
</dbReference>
<dbReference type="Gene3D" id="3.40.250.10">
    <property type="entry name" value="Rhodanese-like domain"/>
    <property type="match status" value="1"/>
</dbReference>
<organism evidence="2 3">
    <name type="scientific">Aerophobetes bacterium</name>
    <dbReference type="NCBI Taxonomy" id="2030807"/>
    <lineage>
        <taxon>Bacteria</taxon>
        <taxon>Candidatus Aerophobota</taxon>
    </lineage>
</organism>
<dbReference type="PROSITE" id="PS50206">
    <property type="entry name" value="RHODANESE_3"/>
    <property type="match status" value="1"/>
</dbReference>
<dbReference type="InterPro" id="IPR036866">
    <property type="entry name" value="RibonucZ/Hydroxyglut_hydro"/>
</dbReference>
<dbReference type="Pfam" id="PF00581">
    <property type="entry name" value="Rhodanese"/>
    <property type="match status" value="1"/>
</dbReference>
<feature type="domain" description="Rhodanese" evidence="1">
    <location>
        <begin position="322"/>
        <end position="405"/>
    </location>
</feature>
<dbReference type="SUPFAM" id="SSF52821">
    <property type="entry name" value="Rhodanese/Cell cycle control phosphatase"/>
    <property type="match status" value="2"/>
</dbReference>
<gene>
    <name evidence="2" type="ORF">COB21_01895</name>
</gene>
<dbReference type="EMBL" id="NVUK01000009">
    <property type="protein sequence ID" value="PCI78066.1"/>
    <property type="molecule type" value="Genomic_DNA"/>
</dbReference>
<protein>
    <recommendedName>
        <fullName evidence="1">Rhodanese domain-containing protein</fullName>
    </recommendedName>
</protein>
<dbReference type="Proteomes" id="UP000218775">
    <property type="component" value="Unassembled WGS sequence"/>
</dbReference>
<accession>A0A2A4X6D3</accession>
<dbReference type="PANTHER" id="PTHR44086:SF10">
    <property type="entry name" value="THIOSULFATE SULFURTRANSFERASE_RHODANESE-LIKE DOMAIN-CONTAINING PROTEIN 3"/>
    <property type="match status" value="1"/>
</dbReference>
<evidence type="ECO:0000313" key="3">
    <source>
        <dbReference type="Proteomes" id="UP000218775"/>
    </source>
</evidence>
<name>A0A2A4X6D3_UNCAE</name>